<dbReference type="InterPro" id="IPR002878">
    <property type="entry name" value="ChsH2_C"/>
</dbReference>
<dbReference type="PANTHER" id="PTHR34075:SF5">
    <property type="entry name" value="BLR3430 PROTEIN"/>
    <property type="match status" value="1"/>
</dbReference>
<comment type="caution">
    <text evidence="3">The sequence shown here is derived from an EMBL/GenBank/DDBJ whole genome shotgun (WGS) entry which is preliminary data.</text>
</comment>
<dbReference type="Pfam" id="PF12172">
    <property type="entry name" value="zf-ChsH2"/>
    <property type="match status" value="1"/>
</dbReference>
<accession>A0A2W5MR30</accession>
<dbReference type="AlphaFoldDB" id="A0A2W5MR30"/>
<name>A0A2W5MR30_SPHMC</name>
<sequence length="134" mass="14476">MTGVTSRPLPAPQPNVETQPFWDAAAEGRLTIKRCGSCSEPHYPPRGRCPFCFSDDTAWEDSQGTGAIYSLSTMRRGPAAPYVLAYVTLDEGPSVMTNIVECDPDTLAIGDRVEVIFTPTEGGPPVPFFKPAAR</sequence>
<gene>
    <name evidence="3" type="ORF">DI569_08430</name>
</gene>
<dbReference type="InterPro" id="IPR012340">
    <property type="entry name" value="NA-bd_OB-fold"/>
</dbReference>
<evidence type="ECO:0000259" key="1">
    <source>
        <dbReference type="Pfam" id="PF01796"/>
    </source>
</evidence>
<evidence type="ECO:0000313" key="4">
    <source>
        <dbReference type="Proteomes" id="UP000248597"/>
    </source>
</evidence>
<feature type="domain" description="ChsH2 C-terminal OB-fold" evidence="1">
    <location>
        <begin position="59"/>
        <end position="117"/>
    </location>
</feature>
<reference evidence="3 4" key="1">
    <citation type="submission" date="2017-08" db="EMBL/GenBank/DDBJ databases">
        <title>Infants hospitalized years apart are colonized by the same room-sourced microbial strains.</title>
        <authorList>
            <person name="Brooks B."/>
            <person name="Olm M.R."/>
            <person name="Firek B.A."/>
            <person name="Baker R."/>
            <person name="Thomas B.C."/>
            <person name="Morowitz M.J."/>
            <person name="Banfield J.F."/>
        </authorList>
    </citation>
    <scope>NUCLEOTIDE SEQUENCE [LARGE SCALE GENOMIC DNA]</scope>
    <source>
        <strain evidence="3">S2_005_003_R2_47</strain>
    </source>
</reference>
<dbReference type="SUPFAM" id="SSF50249">
    <property type="entry name" value="Nucleic acid-binding proteins"/>
    <property type="match status" value="1"/>
</dbReference>
<dbReference type="Proteomes" id="UP000248597">
    <property type="component" value="Unassembled WGS sequence"/>
</dbReference>
<dbReference type="Pfam" id="PF01796">
    <property type="entry name" value="OB_ChsH2_C"/>
    <property type="match status" value="1"/>
</dbReference>
<dbReference type="GO" id="GO:0003677">
    <property type="term" value="F:DNA binding"/>
    <property type="evidence" value="ECO:0007669"/>
    <property type="project" value="UniProtKB-KW"/>
</dbReference>
<organism evidence="3 4">
    <name type="scientific">Sphingopyxis macrogoltabida</name>
    <name type="common">Sphingomonas macrogoltabidus</name>
    <dbReference type="NCBI Taxonomy" id="33050"/>
    <lineage>
        <taxon>Bacteria</taxon>
        <taxon>Pseudomonadati</taxon>
        <taxon>Pseudomonadota</taxon>
        <taxon>Alphaproteobacteria</taxon>
        <taxon>Sphingomonadales</taxon>
        <taxon>Sphingomonadaceae</taxon>
        <taxon>Sphingopyxis</taxon>
    </lineage>
</organism>
<evidence type="ECO:0000313" key="3">
    <source>
        <dbReference type="EMBL" id="PZQ22327.1"/>
    </source>
</evidence>
<proteinExistence type="predicted"/>
<dbReference type="InterPro" id="IPR052513">
    <property type="entry name" value="Thioester_dehydratase-like"/>
</dbReference>
<protein>
    <submittedName>
        <fullName evidence="3">DNA-binding protein</fullName>
    </submittedName>
</protein>
<dbReference type="InterPro" id="IPR022002">
    <property type="entry name" value="ChsH2_Znr"/>
</dbReference>
<dbReference type="Gene3D" id="6.10.30.10">
    <property type="match status" value="1"/>
</dbReference>
<evidence type="ECO:0000259" key="2">
    <source>
        <dbReference type="Pfam" id="PF12172"/>
    </source>
</evidence>
<keyword evidence="3" id="KW-0238">DNA-binding</keyword>
<dbReference type="EMBL" id="QFPJ01000015">
    <property type="protein sequence ID" value="PZQ22327.1"/>
    <property type="molecule type" value="Genomic_DNA"/>
</dbReference>
<dbReference type="PANTHER" id="PTHR34075">
    <property type="entry name" value="BLR3430 PROTEIN"/>
    <property type="match status" value="1"/>
</dbReference>
<feature type="domain" description="ChsH2 rubredoxin-like zinc ribbon" evidence="2">
    <location>
        <begin position="22"/>
        <end position="56"/>
    </location>
</feature>